<evidence type="ECO:0000313" key="3">
    <source>
        <dbReference type="Proteomes" id="UP000051587"/>
    </source>
</evidence>
<feature type="region of interest" description="Disordered" evidence="1">
    <location>
        <begin position="403"/>
        <end position="453"/>
    </location>
</feature>
<keyword evidence="3" id="KW-1185">Reference proteome</keyword>
<proteinExistence type="predicted"/>
<reference evidence="2 3" key="1">
    <citation type="submission" date="2015-09" db="EMBL/GenBank/DDBJ databases">
        <authorList>
            <consortium name="Swine Surveillance"/>
        </authorList>
    </citation>
    <scope>NUCLEOTIDE SEQUENCE [LARGE SCALE GENOMIC DNA]</scope>
    <source>
        <strain evidence="2 3">CECT 4357</strain>
    </source>
</reference>
<organism evidence="2 3">
    <name type="scientific">Thalassovita gelatinovora</name>
    <name type="common">Thalassobius gelatinovorus</name>
    <dbReference type="NCBI Taxonomy" id="53501"/>
    <lineage>
        <taxon>Bacteria</taxon>
        <taxon>Pseudomonadati</taxon>
        <taxon>Pseudomonadota</taxon>
        <taxon>Alphaproteobacteria</taxon>
        <taxon>Rhodobacterales</taxon>
        <taxon>Roseobacteraceae</taxon>
        <taxon>Thalassovita</taxon>
    </lineage>
</organism>
<dbReference type="Pfam" id="PF06074">
    <property type="entry name" value="Portal_Mu"/>
    <property type="match status" value="1"/>
</dbReference>
<dbReference type="Proteomes" id="UP000051587">
    <property type="component" value="Unassembled WGS sequence"/>
</dbReference>
<accession>A0A0P1G548</accession>
<gene>
    <name evidence="2" type="ORF">TG4357_03327</name>
</gene>
<protein>
    <submittedName>
        <fullName evidence="2">Mu-like prophage protein gp29</fullName>
    </submittedName>
</protein>
<name>A0A0P1G548_THAGE</name>
<dbReference type="EMBL" id="CYSA01000027">
    <property type="protein sequence ID" value="CUH67991.1"/>
    <property type="molecule type" value="Genomic_DNA"/>
</dbReference>
<dbReference type="OrthoDB" id="9797300at2"/>
<dbReference type="STRING" id="53501.SAMN04488043_104198"/>
<feature type="compositionally biased region" description="Polar residues" evidence="1">
    <location>
        <begin position="427"/>
        <end position="441"/>
    </location>
</feature>
<dbReference type="InterPro" id="IPR009279">
    <property type="entry name" value="Portal_Mu"/>
</dbReference>
<dbReference type="AlphaFoldDB" id="A0A0P1G548"/>
<sequence>MAKTPQLLDQYGRPVERHSLTEEIAAPTFGGVRSPITGYPADGLTPLRLGQILREADAGDPVRYLELAEAIEERDLHYVGVLGTRRRSVSQLDITVKPGDDSPQAERIAQRIRDWLTRDELSDELFDTLDCIGKGYSMTEIIWDRSSAQWEPARLEWRDPRWFTFDPLDLTTPLQLDENGQRQPLKPFKFVYARIKAKSGLPLRSGLARIALWAYLFKKYTERDWAIFSQTYGQPLRVGKYGPGTSKEDREKLFQAVANIAGDCAAIVPEGMMIEFIETGNLGAAVSLYEKRADWYDKQMSKAVLGQTATTDAVTGGLGSGKEHREVQEDIERADAKSLQAILNRDLIRPWVQLEFGPQKTYPRLIIARPEDEDLKAFADGLTPFVQLGLPVKQSEIHAKFGLSQPGENDEIIGGSAQTPPDRENDTVPSPSKSPLNTHLTGQERDDEDQGTDAALQAETAAVARSGEPDPVETLAARLEVEAAPAMTAMISRIEAMVNAAGSLEELRENLLAGFPDLDHQKLAAVLAMASMASHAGGRAVQEDESA</sequence>
<evidence type="ECO:0000313" key="2">
    <source>
        <dbReference type="EMBL" id="CUH67991.1"/>
    </source>
</evidence>
<evidence type="ECO:0000256" key="1">
    <source>
        <dbReference type="SAM" id="MobiDB-lite"/>
    </source>
</evidence>
<dbReference type="RefSeq" id="WP_058264016.1">
    <property type="nucleotide sequence ID" value="NZ_CP051181.1"/>
</dbReference>